<dbReference type="GO" id="GO:0052324">
    <property type="term" value="P:plant-type cell wall cellulose biosynthetic process"/>
    <property type="evidence" value="ECO:0007669"/>
    <property type="project" value="TreeGrafter"/>
</dbReference>
<keyword evidence="2 4" id="KW-0732">Signal</keyword>
<dbReference type="InterPro" id="IPR006918">
    <property type="entry name" value="COBRA_pln"/>
</dbReference>
<evidence type="ECO:0000256" key="1">
    <source>
        <dbReference type="ARBA" id="ARBA00005507"/>
    </source>
</evidence>
<evidence type="ECO:0000313" key="5">
    <source>
        <dbReference type="EMBL" id="KAK9090083.1"/>
    </source>
</evidence>
<dbReference type="PANTHER" id="PTHR31673">
    <property type="entry name" value="PROTEIN COBRA"/>
    <property type="match status" value="1"/>
</dbReference>
<accession>A0AAP0EIJ0</accession>
<evidence type="ECO:0000256" key="4">
    <source>
        <dbReference type="SAM" id="SignalP"/>
    </source>
</evidence>
<feature type="chain" id="PRO_5042979671" description="COBRA-like protein" evidence="4">
    <location>
        <begin position="19"/>
        <end position="160"/>
    </location>
</feature>
<evidence type="ECO:0000256" key="3">
    <source>
        <dbReference type="ARBA" id="ARBA00023180"/>
    </source>
</evidence>
<dbReference type="AlphaFoldDB" id="A0AAP0EIJ0"/>
<gene>
    <name evidence="5" type="ORF">Sjap_023260</name>
</gene>
<dbReference type="GO" id="GO:0010215">
    <property type="term" value="P:cellulose microfibril organization"/>
    <property type="evidence" value="ECO:0007669"/>
    <property type="project" value="InterPro"/>
</dbReference>
<reference evidence="5 6" key="1">
    <citation type="submission" date="2024-01" db="EMBL/GenBank/DDBJ databases">
        <title>Genome assemblies of Stephania.</title>
        <authorList>
            <person name="Yang L."/>
        </authorList>
    </citation>
    <scope>NUCLEOTIDE SEQUENCE [LARGE SCALE GENOMIC DNA]</scope>
    <source>
        <strain evidence="5">QJT</strain>
        <tissue evidence="5">Leaf</tissue>
    </source>
</reference>
<proteinExistence type="inferred from homology"/>
<dbReference type="PANTHER" id="PTHR31673:SF3">
    <property type="entry name" value="COBRA-LIKE PROTEIN 4"/>
    <property type="match status" value="1"/>
</dbReference>
<dbReference type="Pfam" id="PF04833">
    <property type="entry name" value="COBRA"/>
    <property type="match status" value="1"/>
</dbReference>
<evidence type="ECO:0008006" key="7">
    <source>
        <dbReference type="Google" id="ProtNLM"/>
    </source>
</evidence>
<sequence>MKLYFSLLLLLLLLSCSAVRCSAALRDPYDPDGNITIRWDIVTWTPDGYVASVNITNYQKYRTVQAPGWKLGWTWARNQVVWASIGAGFLNKGDCSGFKGSIPLTCAKQPVAVDLRADVPYNGQVAGCCKGGVLASRFEERDLPLHFRSLSVLMGPRTGL</sequence>
<protein>
    <recommendedName>
        <fullName evidence="7">COBRA-like protein</fullName>
    </recommendedName>
</protein>
<organism evidence="5 6">
    <name type="scientific">Stephania japonica</name>
    <dbReference type="NCBI Taxonomy" id="461633"/>
    <lineage>
        <taxon>Eukaryota</taxon>
        <taxon>Viridiplantae</taxon>
        <taxon>Streptophyta</taxon>
        <taxon>Embryophyta</taxon>
        <taxon>Tracheophyta</taxon>
        <taxon>Spermatophyta</taxon>
        <taxon>Magnoliopsida</taxon>
        <taxon>Ranunculales</taxon>
        <taxon>Menispermaceae</taxon>
        <taxon>Menispermoideae</taxon>
        <taxon>Cissampelideae</taxon>
        <taxon>Stephania</taxon>
    </lineage>
</organism>
<comment type="similarity">
    <text evidence="1">Belongs to the COBRA family.</text>
</comment>
<keyword evidence="3" id="KW-0325">Glycoprotein</keyword>
<comment type="caution">
    <text evidence="5">The sequence shown here is derived from an EMBL/GenBank/DDBJ whole genome shotgun (WGS) entry which is preliminary data.</text>
</comment>
<dbReference type="GO" id="GO:0005886">
    <property type="term" value="C:plasma membrane"/>
    <property type="evidence" value="ECO:0007669"/>
    <property type="project" value="TreeGrafter"/>
</dbReference>
<dbReference type="PROSITE" id="PS51257">
    <property type="entry name" value="PROKAR_LIPOPROTEIN"/>
    <property type="match status" value="1"/>
</dbReference>
<feature type="signal peptide" evidence="4">
    <location>
        <begin position="1"/>
        <end position="18"/>
    </location>
</feature>
<evidence type="ECO:0000256" key="2">
    <source>
        <dbReference type="ARBA" id="ARBA00022729"/>
    </source>
</evidence>
<evidence type="ECO:0000313" key="6">
    <source>
        <dbReference type="Proteomes" id="UP001417504"/>
    </source>
</evidence>
<keyword evidence="6" id="KW-1185">Reference proteome</keyword>
<name>A0AAP0EIJ0_9MAGN</name>
<dbReference type="EMBL" id="JBBNAE010000010">
    <property type="protein sequence ID" value="KAK9090083.1"/>
    <property type="molecule type" value="Genomic_DNA"/>
</dbReference>
<dbReference type="Proteomes" id="UP001417504">
    <property type="component" value="Unassembled WGS sequence"/>
</dbReference>